<keyword evidence="2" id="KW-1185">Reference proteome</keyword>
<dbReference type="eggNOG" id="ENOG502Z8WK">
    <property type="taxonomic scope" value="Bacteria"/>
</dbReference>
<dbReference type="Gene3D" id="3.15.30.10">
    <property type="entry name" value="putative capsid protein of prophage domain like"/>
    <property type="match status" value="1"/>
</dbReference>
<organism evidence="1 2">
    <name type="scientific">Butyricicoccus pullicaecorum 1.2</name>
    <dbReference type="NCBI Taxonomy" id="1203606"/>
    <lineage>
        <taxon>Bacteria</taxon>
        <taxon>Bacillati</taxon>
        <taxon>Bacillota</taxon>
        <taxon>Clostridia</taxon>
        <taxon>Eubacteriales</taxon>
        <taxon>Butyricicoccaceae</taxon>
        <taxon>Butyricicoccus</taxon>
    </lineage>
</organism>
<protein>
    <recommendedName>
        <fullName evidence="3">Phage major capsid protein E</fullName>
    </recommendedName>
</protein>
<dbReference type="RefSeq" id="WP_016148038.1">
    <property type="nucleotide sequence ID" value="NZ_KB976104.1"/>
</dbReference>
<evidence type="ECO:0000313" key="2">
    <source>
        <dbReference type="Proteomes" id="UP000013981"/>
    </source>
</evidence>
<dbReference type="Gene3D" id="3.30.1930.10">
    <property type="entry name" value="capsid protein of prophage domain"/>
    <property type="match status" value="1"/>
</dbReference>
<gene>
    <name evidence="1" type="ORF">HMPREF1526_01904</name>
</gene>
<evidence type="ECO:0008006" key="3">
    <source>
        <dbReference type="Google" id="ProtNLM"/>
    </source>
</evidence>
<dbReference type="HOGENOM" id="CLU_065950_0_0_9"/>
<name>R8VXB8_9FIRM</name>
<comment type="caution">
    <text evidence="1">The sequence shown here is derived from an EMBL/GenBank/DDBJ whole genome shotgun (WGS) entry which is preliminary data.</text>
</comment>
<reference evidence="1 2" key="1">
    <citation type="submission" date="2013-01" db="EMBL/GenBank/DDBJ databases">
        <title>The Genome Sequence of Butyricicoccus pullicaecorum 1.2.</title>
        <authorList>
            <consortium name="The Broad Institute Genome Sequencing Platform"/>
            <person name="Earl A."/>
            <person name="Ward D."/>
            <person name="Feldgarden M."/>
            <person name="Gevers D."/>
            <person name="Van Immerseel F."/>
            <person name="Eeckhaut V."/>
            <person name="Walker B."/>
            <person name="Young S.K."/>
            <person name="Zeng Q."/>
            <person name="Gargeya S."/>
            <person name="Fitzgerald M."/>
            <person name="Haas B."/>
            <person name="Abouelleil A."/>
            <person name="Alvarado L."/>
            <person name="Arachchi H.M."/>
            <person name="Berlin A.M."/>
            <person name="Chapman S.B."/>
            <person name="Dewar J."/>
            <person name="Goldberg J."/>
            <person name="Griggs A."/>
            <person name="Gujja S."/>
            <person name="Hansen M."/>
            <person name="Howarth C."/>
            <person name="Imamovic A."/>
            <person name="Larimer J."/>
            <person name="McCowan C."/>
            <person name="Murphy C."/>
            <person name="Neiman D."/>
            <person name="Pearson M."/>
            <person name="Priest M."/>
            <person name="Roberts A."/>
            <person name="Saif S."/>
            <person name="Shea T."/>
            <person name="Sisk P."/>
            <person name="Sykes S."/>
            <person name="Wortman J."/>
            <person name="Nusbaum C."/>
            <person name="Birren B."/>
        </authorList>
    </citation>
    <scope>NUCLEOTIDE SEQUENCE [LARGE SCALE GENOMIC DNA]</scope>
    <source>
        <strain evidence="1 2">1.2</strain>
    </source>
</reference>
<sequence>MPFNFYDTHTLLMAVQQLIPATTFLRDRYFPTNDATDIFATEDVLVEYRDGTRKLAPFVAPRKGGVTILRKGYTMERYTPPFVAPRRTLTLDELRKRGFGEALYSQLTPEQRQQVLIMRDADELGDLITNREEAMAAETMLTNGCIMKHIADDADKSDEMEIRFYSEGTNPATYTPTIKWDAEGAKIRADLGAMARMLTRRGLRAADLVCSPDVADAIVEDPDIKEMLDNRRYELGSVAPEELAPGASIMARLNINGRIISVISYDETYTDDDGNDQLYIPSGKCILTAPAAGRTCYGAVSQVEQADGEFHTYAGRRVPKYVSSAEGNTRTLTISSRPLLIPNNKNPWIVADVLGE</sequence>
<dbReference type="OrthoDB" id="5449178at2"/>
<proteinExistence type="predicted"/>
<dbReference type="InterPro" id="IPR005564">
    <property type="entry name" value="Major_capsid_GpE"/>
</dbReference>
<dbReference type="AlphaFoldDB" id="R8VXB8"/>
<dbReference type="EMBL" id="AQOB01000006">
    <property type="protein sequence ID" value="EOQ37213.1"/>
    <property type="molecule type" value="Genomic_DNA"/>
</dbReference>
<dbReference type="PATRIC" id="fig|1203606.4.peg.1858"/>
<accession>R8VXB8</accession>
<evidence type="ECO:0000313" key="1">
    <source>
        <dbReference type="EMBL" id="EOQ37213.1"/>
    </source>
</evidence>
<dbReference type="Proteomes" id="UP000013981">
    <property type="component" value="Unassembled WGS sequence"/>
</dbReference>
<dbReference type="Pfam" id="PF03864">
    <property type="entry name" value="Phage_cap_E"/>
    <property type="match status" value="1"/>
</dbReference>